<keyword evidence="3 9" id="KW-0997">Cell inner membrane</keyword>
<dbReference type="InterPro" id="IPR005548">
    <property type="entry name" value="Cell_div_FtsQ/DivIB_C"/>
</dbReference>
<comment type="function">
    <text evidence="9">Essential cell division protein. May link together the upstream cell division proteins, which are predominantly cytoplasmic, with the downstream cell division proteins, which are predominantly periplasmic. May control correct divisome assembly.</text>
</comment>
<dbReference type="Proteomes" id="UP000779070">
    <property type="component" value="Unassembled WGS sequence"/>
</dbReference>
<dbReference type="Pfam" id="PF03799">
    <property type="entry name" value="FtsQ_DivIB_C"/>
    <property type="match status" value="1"/>
</dbReference>
<dbReference type="PANTHER" id="PTHR35851">
    <property type="entry name" value="CELL DIVISION PROTEIN FTSQ"/>
    <property type="match status" value="1"/>
</dbReference>
<keyword evidence="4 9" id="KW-0132">Cell division</keyword>
<dbReference type="PROSITE" id="PS51779">
    <property type="entry name" value="POTRA"/>
    <property type="match status" value="1"/>
</dbReference>
<keyword evidence="7 9" id="KW-0472">Membrane</keyword>
<reference evidence="11 12" key="1">
    <citation type="submission" date="2021-02" db="EMBL/GenBank/DDBJ databases">
        <title>Draft Genome Sequences of 5 Vibrio neptunius Strains Isolated From of Bivalve Hatcheries.</title>
        <authorList>
            <person name="Galvis F."/>
            <person name="Barja J.L."/>
            <person name="Lemos M.L."/>
            <person name="Balado M."/>
        </authorList>
    </citation>
    <scope>NUCLEOTIDE SEQUENCE [LARGE SCALE GENOMIC DNA]</scope>
    <source>
        <strain evidence="11 12">PP-145.98</strain>
    </source>
</reference>
<dbReference type="Gene3D" id="3.40.50.11690">
    <property type="entry name" value="Cell division protein FtsQ/DivIB"/>
    <property type="match status" value="1"/>
</dbReference>
<proteinExistence type="inferred from homology"/>
<feature type="domain" description="POTRA" evidence="10">
    <location>
        <begin position="52"/>
        <end position="122"/>
    </location>
</feature>
<dbReference type="GO" id="GO:0051301">
    <property type="term" value="P:cell division"/>
    <property type="evidence" value="ECO:0007669"/>
    <property type="project" value="UniProtKB-KW"/>
</dbReference>
<comment type="subcellular location">
    <subcellularLocation>
        <location evidence="9">Cell inner membrane</location>
        <topology evidence="9">Single-pass type II membrane protein</topology>
    </subcellularLocation>
    <subcellularLocation>
        <location evidence="1">Membrane</location>
    </subcellularLocation>
    <text evidence="9">Localizes to the division septum.</text>
</comment>
<evidence type="ECO:0000256" key="3">
    <source>
        <dbReference type="ARBA" id="ARBA00022519"/>
    </source>
</evidence>
<keyword evidence="5 9" id="KW-0812">Transmembrane</keyword>
<feature type="transmembrane region" description="Helical" evidence="9">
    <location>
        <begin position="23"/>
        <end position="43"/>
    </location>
</feature>
<evidence type="ECO:0000256" key="5">
    <source>
        <dbReference type="ARBA" id="ARBA00022692"/>
    </source>
</evidence>
<evidence type="ECO:0000256" key="8">
    <source>
        <dbReference type="ARBA" id="ARBA00023306"/>
    </source>
</evidence>
<dbReference type="InterPro" id="IPR013685">
    <property type="entry name" value="POTRA_FtsQ_type"/>
</dbReference>
<evidence type="ECO:0000259" key="10">
    <source>
        <dbReference type="PROSITE" id="PS51779"/>
    </source>
</evidence>
<dbReference type="PANTHER" id="PTHR35851:SF1">
    <property type="entry name" value="CELL DIVISION PROTEIN FTSQ"/>
    <property type="match status" value="1"/>
</dbReference>
<keyword evidence="8 9" id="KW-0131">Cell cycle</keyword>
<evidence type="ECO:0000256" key="9">
    <source>
        <dbReference type="HAMAP-Rule" id="MF_00911"/>
    </source>
</evidence>
<dbReference type="InterPro" id="IPR034746">
    <property type="entry name" value="POTRA"/>
</dbReference>
<dbReference type="InterPro" id="IPR045335">
    <property type="entry name" value="FtsQ_C_sf"/>
</dbReference>
<dbReference type="HAMAP" id="MF_00911">
    <property type="entry name" value="FtsQ_subfam"/>
    <property type="match status" value="1"/>
</dbReference>
<comment type="subunit">
    <text evidence="9">Part of a complex composed of FtsB, FtsL and FtsQ.</text>
</comment>
<dbReference type="EMBL" id="JAFHLB010000001">
    <property type="protein sequence ID" value="MBN3576239.1"/>
    <property type="molecule type" value="Genomic_DNA"/>
</dbReference>
<comment type="caution">
    <text evidence="11">The sequence shown here is derived from an EMBL/GenBank/DDBJ whole genome shotgun (WGS) entry which is preliminary data.</text>
</comment>
<evidence type="ECO:0000256" key="7">
    <source>
        <dbReference type="ARBA" id="ARBA00023136"/>
    </source>
</evidence>
<evidence type="ECO:0000256" key="2">
    <source>
        <dbReference type="ARBA" id="ARBA00022475"/>
    </source>
</evidence>
<keyword evidence="2 9" id="KW-1003">Cell membrane</keyword>
<organism evidence="11 12">
    <name type="scientific">Vibrio neptunius</name>
    <dbReference type="NCBI Taxonomy" id="170651"/>
    <lineage>
        <taxon>Bacteria</taxon>
        <taxon>Pseudomonadati</taxon>
        <taxon>Pseudomonadota</taxon>
        <taxon>Gammaproteobacteria</taxon>
        <taxon>Vibrionales</taxon>
        <taxon>Vibrionaceae</taxon>
        <taxon>Vibrio</taxon>
    </lineage>
</organism>
<sequence>MIESAVNEGRRFTDSPLVKKHTFGGAFLLVVLMLIGSTLYATLSWMWDDKRLPLSHIVLEGDLKYVSPLDVQRAFARLQHVGTFMSQDVKVLQDTVEAIPWVSHASIRKQWPDTVKVFLTEYKAVAIWNGNELLNSRGLVFNGDIGKLEEERVKLYGPIGTNQEVLEIWQQINPQFAVLNLKISSLLLNERRAWQIILDNGIRLELGKESLEERVERFLSLYKNLGSDSQRVSYIDLRYDTGASVGWFPEQDLEQESTDD</sequence>
<accession>A0ABS2ZZN2</accession>
<dbReference type="GeneID" id="88757286"/>
<evidence type="ECO:0000256" key="4">
    <source>
        <dbReference type="ARBA" id="ARBA00022618"/>
    </source>
</evidence>
<dbReference type="Gene3D" id="3.10.20.310">
    <property type="entry name" value="membrane protein fhac"/>
    <property type="match status" value="1"/>
</dbReference>
<gene>
    <name evidence="9" type="primary">ftsQ</name>
    <name evidence="11" type="ORF">JYA62_00970</name>
</gene>
<name>A0ABS2ZZN2_9VIBR</name>
<protein>
    <recommendedName>
        <fullName evidence="9">Cell division protein FtsQ</fullName>
    </recommendedName>
</protein>
<dbReference type="InterPro" id="IPR026579">
    <property type="entry name" value="FtsQ"/>
</dbReference>
<comment type="similarity">
    <text evidence="9">Belongs to the FtsQ/DivIB family. FtsQ subfamily.</text>
</comment>
<dbReference type="RefSeq" id="WP_045976157.1">
    <property type="nucleotide sequence ID" value="NZ_CAWMDY010000040.1"/>
</dbReference>
<evidence type="ECO:0000313" key="11">
    <source>
        <dbReference type="EMBL" id="MBN3576239.1"/>
    </source>
</evidence>
<dbReference type="Pfam" id="PF08478">
    <property type="entry name" value="POTRA_1"/>
    <property type="match status" value="1"/>
</dbReference>
<keyword evidence="6 9" id="KW-1133">Transmembrane helix</keyword>
<evidence type="ECO:0000313" key="12">
    <source>
        <dbReference type="Proteomes" id="UP000779070"/>
    </source>
</evidence>
<evidence type="ECO:0000256" key="6">
    <source>
        <dbReference type="ARBA" id="ARBA00022989"/>
    </source>
</evidence>
<keyword evidence="12" id="KW-1185">Reference proteome</keyword>
<evidence type="ECO:0000256" key="1">
    <source>
        <dbReference type="ARBA" id="ARBA00004370"/>
    </source>
</evidence>